<sequence>MFVVFMCLVARFSFPLVQSLIIPIVLALASHLEVDVCQIHLTCLNNKYLLKLLITLLPQGVVVIENVYSAGIDRQKKGASSSVGVTFSSNPNTIDGNTSQEGRLLVMTSNYPLELDDTLVCPGQIDKQTYFGNMPQESAGRSFIRLIGKPANAKGNIHQDELEPLAKKFGQKFLEGKFAPVELQWYLQTRREDLEQVFGKVEEYFESGKILQRLIYIL</sequence>
<evidence type="ECO:0008006" key="3">
    <source>
        <dbReference type="Google" id="ProtNLM"/>
    </source>
</evidence>
<evidence type="ECO:0000313" key="2">
    <source>
        <dbReference type="Proteomes" id="UP000250266"/>
    </source>
</evidence>
<dbReference type="Gene3D" id="3.40.50.300">
    <property type="entry name" value="P-loop containing nucleotide triphosphate hydrolases"/>
    <property type="match status" value="1"/>
</dbReference>
<dbReference type="AlphaFoldDB" id="A0A8E2JIF2"/>
<reference evidence="1 2" key="1">
    <citation type="journal article" date="2016" name="Nat. Commun.">
        <title>Ectomycorrhizal ecology is imprinted in the genome of the dominant symbiotic fungus Cenococcum geophilum.</title>
        <authorList>
            <consortium name="DOE Joint Genome Institute"/>
            <person name="Peter M."/>
            <person name="Kohler A."/>
            <person name="Ohm R.A."/>
            <person name="Kuo A."/>
            <person name="Krutzmann J."/>
            <person name="Morin E."/>
            <person name="Arend M."/>
            <person name="Barry K.W."/>
            <person name="Binder M."/>
            <person name="Choi C."/>
            <person name="Clum A."/>
            <person name="Copeland A."/>
            <person name="Grisel N."/>
            <person name="Haridas S."/>
            <person name="Kipfer T."/>
            <person name="LaButti K."/>
            <person name="Lindquist E."/>
            <person name="Lipzen A."/>
            <person name="Maire R."/>
            <person name="Meier B."/>
            <person name="Mihaltcheva S."/>
            <person name="Molinier V."/>
            <person name="Murat C."/>
            <person name="Poggeler S."/>
            <person name="Quandt C.A."/>
            <person name="Sperisen C."/>
            <person name="Tritt A."/>
            <person name="Tisserant E."/>
            <person name="Crous P.W."/>
            <person name="Henrissat B."/>
            <person name="Nehls U."/>
            <person name="Egli S."/>
            <person name="Spatafora J.W."/>
            <person name="Grigoriev I.V."/>
            <person name="Martin F.M."/>
        </authorList>
    </citation>
    <scope>NUCLEOTIDE SEQUENCE [LARGE SCALE GENOMIC DNA]</scope>
    <source>
        <strain evidence="1 2">CBS 459.81</strain>
    </source>
</reference>
<accession>A0A8E2JIF2</accession>
<protein>
    <recommendedName>
        <fullName evidence="3">ATPase AAA-type core domain-containing protein</fullName>
    </recommendedName>
</protein>
<evidence type="ECO:0000313" key="1">
    <source>
        <dbReference type="EMBL" id="OCK83658.1"/>
    </source>
</evidence>
<dbReference type="InterPro" id="IPR027417">
    <property type="entry name" value="P-loop_NTPase"/>
</dbReference>
<name>A0A8E2JIF2_9PEZI</name>
<dbReference type="EMBL" id="KV744856">
    <property type="protein sequence ID" value="OCK83658.1"/>
    <property type="molecule type" value="Genomic_DNA"/>
</dbReference>
<dbReference type="InterPro" id="IPR050747">
    <property type="entry name" value="Mitochondrial_chaperone_BCS1"/>
</dbReference>
<gene>
    <name evidence="1" type="ORF">K432DRAFT_401873</name>
</gene>
<dbReference type="Proteomes" id="UP000250266">
    <property type="component" value="Unassembled WGS sequence"/>
</dbReference>
<keyword evidence="2" id="KW-1185">Reference proteome</keyword>
<dbReference type="OrthoDB" id="10251412at2759"/>
<dbReference type="SUPFAM" id="SSF52540">
    <property type="entry name" value="P-loop containing nucleoside triphosphate hydrolases"/>
    <property type="match status" value="1"/>
</dbReference>
<dbReference type="PANTHER" id="PTHR23070">
    <property type="entry name" value="BCS1 AAA-TYPE ATPASE"/>
    <property type="match status" value="1"/>
</dbReference>
<proteinExistence type="predicted"/>
<organism evidence="1 2">
    <name type="scientific">Lepidopterella palustris CBS 459.81</name>
    <dbReference type="NCBI Taxonomy" id="1314670"/>
    <lineage>
        <taxon>Eukaryota</taxon>
        <taxon>Fungi</taxon>
        <taxon>Dikarya</taxon>
        <taxon>Ascomycota</taxon>
        <taxon>Pezizomycotina</taxon>
        <taxon>Dothideomycetes</taxon>
        <taxon>Pleosporomycetidae</taxon>
        <taxon>Mytilinidiales</taxon>
        <taxon>Argynnaceae</taxon>
        <taxon>Lepidopterella</taxon>
    </lineage>
</organism>